<dbReference type="AlphaFoldDB" id="A0AAN7ITR0"/>
<accession>A0AAN7ITR0</accession>
<feature type="domain" description="Neprosin PEP catalytic" evidence="1">
    <location>
        <begin position="1"/>
        <end position="250"/>
    </location>
</feature>
<name>A0AAN7ITR0_QUERU</name>
<dbReference type="InterPro" id="IPR004314">
    <property type="entry name" value="Neprosin"/>
</dbReference>
<dbReference type="PROSITE" id="PS52045">
    <property type="entry name" value="NEPROSIN_PEP_CD"/>
    <property type="match status" value="1"/>
</dbReference>
<dbReference type="InterPro" id="IPR053168">
    <property type="entry name" value="Glutamic_endopeptidase"/>
</dbReference>
<dbReference type="Pfam" id="PF03080">
    <property type="entry name" value="Neprosin"/>
    <property type="match status" value="1"/>
</dbReference>
<gene>
    <name evidence="2" type="ORF">RGQ29_019964</name>
</gene>
<dbReference type="PANTHER" id="PTHR31589:SF242">
    <property type="entry name" value="NEPROSIN DOMAIN-CONTAINING PROTEIN"/>
    <property type="match status" value="1"/>
</dbReference>
<proteinExistence type="predicted"/>
<evidence type="ECO:0000313" key="3">
    <source>
        <dbReference type="Proteomes" id="UP001324115"/>
    </source>
</evidence>
<evidence type="ECO:0000259" key="1">
    <source>
        <dbReference type="PROSITE" id="PS52045"/>
    </source>
</evidence>
<organism evidence="2 3">
    <name type="scientific">Quercus rubra</name>
    <name type="common">Northern red oak</name>
    <name type="synonym">Quercus borealis</name>
    <dbReference type="NCBI Taxonomy" id="3512"/>
    <lineage>
        <taxon>Eukaryota</taxon>
        <taxon>Viridiplantae</taxon>
        <taxon>Streptophyta</taxon>
        <taxon>Embryophyta</taxon>
        <taxon>Tracheophyta</taxon>
        <taxon>Spermatophyta</taxon>
        <taxon>Magnoliopsida</taxon>
        <taxon>eudicotyledons</taxon>
        <taxon>Gunneridae</taxon>
        <taxon>Pentapetalae</taxon>
        <taxon>rosids</taxon>
        <taxon>fabids</taxon>
        <taxon>Fagales</taxon>
        <taxon>Fagaceae</taxon>
        <taxon>Quercus</taxon>
    </lineage>
</organism>
<reference evidence="2 3" key="1">
    <citation type="journal article" date="2023" name="G3 (Bethesda)">
        <title>A haplotype-resolved chromosome-scale genome for Quercus rubra L. provides insights into the genetics of adaptive traits for red oak species.</title>
        <authorList>
            <person name="Kapoor B."/>
            <person name="Jenkins J."/>
            <person name="Schmutz J."/>
            <person name="Zhebentyayeva T."/>
            <person name="Kuelheim C."/>
            <person name="Coggeshall M."/>
            <person name="Heim C."/>
            <person name="Lasky J.R."/>
            <person name="Leites L."/>
            <person name="Islam-Faridi N."/>
            <person name="Romero-Severson J."/>
            <person name="DeLeo V.L."/>
            <person name="Lucas S.M."/>
            <person name="Lazic D."/>
            <person name="Gailing O."/>
            <person name="Carlson J."/>
            <person name="Staton M."/>
        </authorList>
    </citation>
    <scope>NUCLEOTIDE SEQUENCE [LARGE SCALE GENOMIC DNA]</scope>
    <source>
        <strain evidence="2">Pseudo-F2</strain>
    </source>
</reference>
<evidence type="ECO:0000313" key="2">
    <source>
        <dbReference type="EMBL" id="KAK4589179.1"/>
    </source>
</evidence>
<dbReference type="Proteomes" id="UP001324115">
    <property type="component" value="Unassembled WGS sequence"/>
</dbReference>
<dbReference type="EMBL" id="JAXUIC010000005">
    <property type="protein sequence ID" value="KAK4589179.1"/>
    <property type="molecule type" value="Genomic_DNA"/>
</dbReference>
<sequence>MRPSNKVREILAQIHSKKLPPSFRYAKIELDEECPQGTIPIVRVTYNEIPKNKSNLNKPQFSLLQSNGGLRSAGLLTKTTPDKMYHSNIASISVYNPQVGPHQYSSASVAVEAGDGHNFNQIQVGWIDPVNEGGKWWVVYNDNINPIGYWPPTVFKELVEGADTLKWGGYVFTPLDDNTCPPMGSGDFDDGIYERTCFMNQLQYTDSNYDLQSPTDVQTFMSSCYFEGDNSYKDDSQGYSFCFGGPLALR</sequence>
<dbReference type="PANTHER" id="PTHR31589">
    <property type="entry name" value="PROTEIN, PUTATIVE (DUF239)-RELATED-RELATED"/>
    <property type="match status" value="1"/>
</dbReference>
<comment type="caution">
    <text evidence="2">The sequence shown here is derived from an EMBL/GenBank/DDBJ whole genome shotgun (WGS) entry which is preliminary data.</text>
</comment>
<keyword evidence="3" id="KW-1185">Reference proteome</keyword>
<protein>
    <recommendedName>
        <fullName evidence="1">Neprosin PEP catalytic domain-containing protein</fullName>
    </recommendedName>
</protein>